<dbReference type="EMBL" id="CAJNOU010003675">
    <property type="protein sequence ID" value="CAF1403446.1"/>
    <property type="molecule type" value="Genomic_DNA"/>
</dbReference>
<comment type="caution">
    <text evidence="1">The sequence shown here is derived from an EMBL/GenBank/DDBJ whole genome shotgun (WGS) entry which is preliminary data.</text>
</comment>
<evidence type="ECO:0000313" key="1">
    <source>
        <dbReference type="EMBL" id="CAF1403446.1"/>
    </source>
</evidence>
<gene>
    <name evidence="1" type="ORF">SEV965_LOCUS31555</name>
</gene>
<evidence type="ECO:0008006" key="3">
    <source>
        <dbReference type="Google" id="ProtNLM"/>
    </source>
</evidence>
<dbReference type="AlphaFoldDB" id="A0A815LHS2"/>
<accession>A0A815LHS2</accession>
<dbReference type="InterPro" id="IPR036047">
    <property type="entry name" value="F-box-like_dom_sf"/>
</dbReference>
<reference evidence="1" key="1">
    <citation type="submission" date="2021-02" db="EMBL/GenBank/DDBJ databases">
        <authorList>
            <person name="Nowell W R."/>
        </authorList>
    </citation>
    <scope>NUCLEOTIDE SEQUENCE</scope>
</reference>
<name>A0A815LHS2_9BILA</name>
<sequence length="155" mass="18483">MIPQAENLPREIWLYIFTFLEGHDVVQSFSCLNVFFDSLLHSSHLQLHIRIRQNESNERLPESTWSHINLQNIYSISVGRRKANCLIQFLRWHAQYLVSLRSLSIYLRKSKLYTNIQFLIYALEQIPSLKRIRIKYIAKSDPNIDNLKLLTTYIF</sequence>
<dbReference type="Proteomes" id="UP000663889">
    <property type="component" value="Unassembled WGS sequence"/>
</dbReference>
<evidence type="ECO:0000313" key="2">
    <source>
        <dbReference type="Proteomes" id="UP000663889"/>
    </source>
</evidence>
<dbReference type="SUPFAM" id="SSF81383">
    <property type="entry name" value="F-box domain"/>
    <property type="match status" value="1"/>
</dbReference>
<feature type="non-terminal residue" evidence="1">
    <location>
        <position position="155"/>
    </location>
</feature>
<proteinExistence type="predicted"/>
<protein>
    <recommendedName>
        <fullName evidence="3">F-box domain-containing protein</fullName>
    </recommendedName>
</protein>
<organism evidence="1 2">
    <name type="scientific">Rotaria sordida</name>
    <dbReference type="NCBI Taxonomy" id="392033"/>
    <lineage>
        <taxon>Eukaryota</taxon>
        <taxon>Metazoa</taxon>
        <taxon>Spiralia</taxon>
        <taxon>Gnathifera</taxon>
        <taxon>Rotifera</taxon>
        <taxon>Eurotatoria</taxon>
        <taxon>Bdelloidea</taxon>
        <taxon>Philodinida</taxon>
        <taxon>Philodinidae</taxon>
        <taxon>Rotaria</taxon>
    </lineage>
</organism>